<evidence type="ECO:0000313" key="2">
    <source>
        <dbReference type="EMBL" id="MCI0127468.1"/>
    </source>
</evidence>
<name>A0AA41UBF8_9HYPH</name>
<organism evidence="2 3">
    <name type="scientific">Paradevosia shaoguanensis</name>
    <dbReference type="NCBI Taxonomy" id="1335043"/>
    <lineage>
        <taxon>Bacteria</taxon>
        <taxon>Pseudomonadati</taxon>
        <taxon>Pseudomonadota</taxon>
        <taxon>Alphaproteobacteria</taxon>
        <taxon>Hyphomicrobiales</taxon>
        <taxon>Devosiaceae</taxon>
        <taxon>Paradevosia</taxon>
    </lineage>
</organism>
<keyword evidence="1" id="KW-0812">Transmembrane</keyword>
<keyword evidence="3" id="KW-1185">Reference proteome</keyword>
<dbReference type="AlphaFoldDB" id="A0AA41UBF8"/>
<keyword evidence="1" id="KW-0472">Membrane</keyword>
<dbReference type="RefSeq" id="WP_281735949.1">
    <property type="nucleotide sequence ID" value="NZ_JAKETQ010000001.1"/>
</dbReference>
<dbReference type="EMBL" id="JALAZD010000001">
    <property type="protein sequence ID" value="MCI0127468.1"/>
    <property type="molecule type" value="Genomic_DNA"/>
</dbReference>
<dbReference type="Proteomes" id="UP001156140">
    <property type="component" value="Unassembled WGS sequence"/>
</dbReference>
<comment type="caution">
    <text evidence="2">The sequence shown here is derived from an EMBL/GenBank/DDBJ whole genome shotgun (WGS) entry which is preliminary data.</text>
</comment>
<feature type="transmembrane region" description="Helical" evidence="1">
    <location>
        <begin position="25"/>
        <end position="43"/>
    </location>
</feature>
<keyword evidence="1" id="KW-1133">Transmembrane helix</keyword>
<proteinExistence type="predicted"/>
<gene>
    <name evidence="2" type="ORF">ML536_11585</name>
</gene>
<sequence>MRILFATVAIALALGSIYAFTLGGNFVYLGLGAYVLAWLLYFFRPRKS</sequence>
<accession>A0AA41UBF8</accession>
<evidence type="ECO:0000256" key="1">
    <source>
        <dbReference type="SAM" id="Phobius"/>
    </source>
</evidence>
<reference evidence="2" key="1">
    <citation type="submission" date="2022-03" db="EMBL/GenBank/DDBJ databases">
        <title>The complete genome sequence of a Methyloterrigena soli.</title>
        <authorList>
            <person name="Zi Z."/>
        </authorList>
    </citation>
    <scope>NUCLEOTIDE SEQUENCE</scope>
    <source>
        <strain evidence="2">M48</strain>
    </source>
</reference>
<protein>
    <submittedName>
        <fullName evidence="2">Uncharacterized protein</fullName>
    </submittedName>
</protein>
<evidence type="ECO:0000313" key="3">
    <source>
        <dbReference type="Proteomes" id="UP001156140"/>
    </source>
</evidence>